<feature type="transmembrane region" description="Helical" evidence="1">
    <location>
        <begin position="164"/>
        <end position="188"/>
    </location>
</feature>
<sequence>MFYNVLLLFIFILLIFFKFIFKQSNKVKIIFLSLIGILLGLVSALRFELKGDFYANYIGFVTASKMGFFEIYKEYDEFSNVYLRKIISLITDDPQWYFAITGFFIVTSFLVFIYKYSPNVYLSVMIFFTIGGYFTSHNITRQYIAVAICLYAFSYLISRNPIKYFSLIFIAITFHTSAVVMIPLYFLVKIRINLKIVLLYFILITFGAFLYDFLAPLIHSLIYSDSYIEVGYGTEGASIYNILLPLFLLTFLLYIYYIKKESLYSEIPFDIALSKRNFLINTLLHMGFLSFLIMILSVTNMLILSRLSNYFMISYLIIIPMAINYSSKKLKPLFYFVVIVILVTYFLVSNYLGKLTPDIYVPFWSI</sequence>
<keyword evidence="1" id="KW-1133">Transmembrane helix</keyword>
<keyword evidence="1" id="KW-0812">Transmembrane</keyword>
<keyword evidence="1" id="KW-0472">Membrane</keyword>
<feature type="transmembrane region" description="Helical" evidence="1">
    <location>
        <begin position="6"/>
        <end position="22"/>
    </location>
</feature>
<dbReference type="Proteomes" id="UP000004725">
    <property type="component" value="Unassembled WGS sequence"/>
</dbReference>
<feature type="transmembrane region" description="Helical" evidence="1">
    <location>
        <begin position="29"/>
        <end position="47"/>
    </location>
</feature>
<feature type="transmembrane region" description="Helical" evidence="1">
    <location>
        <begin position="238"/>
        <end position="257"/>
    </location>
</feature>
<feature type="transmembrane region" description="Helical" evidence="1">
    <location>
        <begin position="120"/>
        <end position="136"/>
    </location>
</feature>
<feature type="transmembrane region" description="Helical" evidence="1">
    <location>
        <begin position="278"/>
        <end position="303"/>
    </location>
</feature>
<dbReference type="EMBL" id="AJYB01000055">
    <property type="protein sequence ID" value="EIM05716.1"/>
    <property type="molecule type" value="Genomic_DNA"/>
</dbReference>
<comment type="caution">
    <text evidence="2">The sequence shown here is derived from an EMBL/GenBank/DDBJ whole genome shotgun (WGS) entry which is preliminary data.</text>
</comment>
<feature type="transmembrane region" description="Helical" evidence="1">
    <location>
        <begin position="309"/>
        <end position="326"/>
    </location>
</feature>
<dbReference type="RefSeq" id="WP_006830920.1">
    <property type="nucleotide sequence ID" value="NZ_AJYB01000055.1"/>
</dbReference>
<dbReference type="AlphaFoldDB" id="A0AA87IJ31"/>
<gene>
    <name evidence="2" type="ORF">A1A1_14814</name>
</gene>
<evidence type="ECO:0000313" key="3">
    <source>
        <dbReference type="Proteomes" id="UP000004725"/>
    </source>
</evidence>
<organism evidence="2 3">
    <name type="scientific">Planococcus antarcticus DSM 14505</name>
    <dbReference type="NCBI Taxonomy" id="1185653"/>
    <lineage>
        <taxon>Bacteria</taxon>
        <taxon>Bacillati</taxon>
        <taxon>Bacillota</taxon>
        <taxon>Bacilli</taxon>
        <taxon>Bacillales</taxon>
        <taxon>Caryophanaceae</taxon>
        <taxon>Planococcus</taxon>
    </lineage>
</organism>
<feature type="transmembrane region" description="Helical" evidence="1">
    <location>
        <begin position="197"/>
        <end position="218"/>
    </location>
</feature>
<dbReference type="Pfam" id="PF14897">
    <property type="entry name" value="EpsG"/>
    <property type="match status" value="1"/>
</dbReference>
<feature type="transmembrane region" description="Helical" evidence="1">
    <location>
        <begin position="333"/>
        <end position="352"/>
    </location>
</feature>
<name>A0AA87IJ31_9BACL</name>
<protein>
    <submittedName>
        <fullName evidence="2">Polysaccharide polymerase</fullName>
    </submittedName>
</protein>
<evidence type="ECO:0000256" key="1">
    <source>
        <dbReference type="SAM" id="Phobius"/>
    </source>
</evidence>
<feature type="transmembrane region" description="Helical" evidence="1">
    <location>
        <begin position="143"/>
        <end position="158"/>
    </location>
</feature>
<proteinExistence type="predicted"/>
<reference evidence="2 3" key="1">
    <citation type="journal article" date="2012" name="J. Bacteriol.">
        <title>Genome Sequence of the Antarctic Psychrophile Bacterium Planococcus antarcticus DSM 14505.</title>
        <authorList>
            <person name="Margolles A."/>
            <person name="Gueimonde M."/>
            <person name="Sanchez B."/>
        </authorList>
    </citation>
    <scope>NUCLEOTIDE SEQUENCE [LARGE SCALE GENOMIC DNA]</scope>
    <source>
        <strain evidence="2 3">DSM 14505</strain>
    </source>
</reference>
<dbReference type="InterPro" id="IPR049458">
    <property type="entry name" value="EpsG-like"/>
</dbReference>
<accession>A0AA87IJ31</accession>
<evidence type="ECO:0000313" key="2">
    <source>
        <dbReference type="EMBL" id="EIM05716.1"/>
    </source>
</evidence>
<feature type="transmembrane region" description="Helical" evidence="1">
    <location>
        <begin position="96"/>
        <end position="114"/>
    </location>
</feature>